<protein>
    <submittedName>
        <fullName evidence="1">Calcium-binding protein</fullName>
    </submittedName>
</protein>
<dbReference type="Gene3D" id="2.150.10.10">
    <property type="entry name" value="Serralysin-like metalloprotease, C-terminal"/>
    <property type="match status" value="1"/>
</dbReference>
<comment type="caution">
    <text evidence="1">The sequence shown here is derived from an EMBL/GenBank/DDBJ whole genome shotgun (WGS) entry which is preliminary data.</text>
</comment>
<name>A0ABV6Y6M0_9HYPH</name>
<dbReference type="SUPFAM" id="SSF51120">
    <property type="entry name" value="beta-Roll"/>
    <property type="match status" value="1"/>
</dbReference>
<evidence type="ECO:0000313" key="2">
    <source>
        <dbReference type="Proteomes" id="UP001593940"/>
    </source>
</evidence>
<organism evidence="1 2">
    <name type="scientific">Microvirga arabica</name>
    <dbReference type="NCBI Taxonomy" id="1128671"/>
    <lineage>
        <taxon>Bacteria</taxon>
        <taxon>Pseudomonadati</taxon>
        <taxon>Pseudomonadota</taxon>
        <taxon>Alphaproteobacteria</taxon>
        <taxon>Hyphomicrobiales</taxon>
        <taxon>Methylobacteriaceae</taxon>
        <taxon>Microvirga</taxon>
    </lineage>
</organism>
<reference evidence="1 2" key="1">
    <citation type="submission" date="2024-09" db="EMBL/GenBank/DDBJ databases">
        <title>Nodulacao em especies de Leguminosae Basais da Amazonia e Caracterizacao dos Rizobios e Bacterias Associadas aos Nodulos.</title>
        <authorList>
            <person name="Jambeiro I.C.A."/>
            <person name="Lopes I.S."/>
            <person name="Aguiar E.R.G.R."/>
            <person name="Santos A.F.J."/>
            <person name="Dos Santos J.M.F."/>
            <person name="Gross E."/>
        </authorList>
    </citation>
    <scope>NUCLEOTIDE SEQUENCE [LARGE SCALE GENOMIC DNA]</scope>
    <source>
        <strain evidence="1 2">BRUESC1165</strain>
    </source>
</reference>
<dbReference type="EMBL" id="JBHOMY010000022">
    <property type="protein sequence ID" value="MFC1456677.1"/>
    <property type="molecule type" value="Genomic_DNA"/>
</dbReference>
<proteinExistence type="predicted"/>
<dbReference type="InterPro" id="IPR011049">
    <property type="entry name" value="Serralysin-like_metalloprot_C"/>
</dbReference>
<sequence>MRIVRVINTDISTDGSEAAVQIEFKTTLILAEGVSIIATGSGGVGISSLASDDRDHSLLIYGSVRSEQGPAIELSGSITVGATGRITGGQDGVYLYGPNDPGQAYILNNAGAISGVSYGARIDSYQTHVVNSGTITGRIGVTASGSDEGLVIHNTGLIEGTKFAAINGASKGSSIIKNQGQIRGDVVLGSGDDVYDGRGGTIKGVVVLDAGSDIAWGGSETEVFETGWGTKFIDGGNGIDTLSYRQTAKVDLRITEQQKTGQQSWETIRNIENLSGSDGDDKFTGSEGGNVLDGGAGNDRLDGDLGQNQLLGGEGKDIFSFSTKLKNNIDVVSDFRSTDDTIHLSKVIFSKIAKGALKKNALFFGSKAKDETDRIGFNKKTGDLVYDADGSGTKYAAVKFAQLEPMSVVKTNDFWIV</sequence>
<accession>A0ABV6Y6M0</accession>
<dbReference type="Proteomes" id="UP001593940">
    <property type="component" value="Unassembled WGS sequence"/>
</dbReference>
<dbReference type="InterPro" id="IPR001343">
    <property type="entry name" value="Hemolysn_Ca-bd"/>
</dbReference>
<dbReference type="RefSeq" id="WP_377029363.1">
    <property type="nucleotide sequence ID" value="NZ_JBHOMY010000022.1"/>
</dbReference>
<evidence type="ECO:0000313" key="1">
    <source>
        <dbReference type="EMBL" id="MFC1456677.1"/>
    </source>
</evidence>
<gene>
    <name evidence="1" type="ORF">ACETIH_08120</name>
</gene>
<dbReference type="Pfam" id="PF00353">
    <property type="entry name" value="HemolysinCabind"/>
    <property type="match status" value="1"/>
</dbReference>
<dbReference type="PRINTS" id="PR00313">
    <property type="entry name" value="CABNDNGRPT"/>
</dbReference>
<keyword evidence="2" id="KW-1185">Reference proteome</keyword>